<sequence length="407" mass="46017">MNISDIIRVPFGYLLDWLYQFTTNYGLALILFSLIVKLVLLPMNAKSKKSMLKMSRIAPLQKALEAKYADDKAKYQQEVMALYKEEGVSTTGGCLWSFIPLLILWPLYYVIREPITYMMHIPAETAAQIVEVIKSHVDLGSNTYFHQLIAASHIGEYLPEILEKLPDLTTAGLQTIDFSFLGIDLSQIPNWKFWSLTDWNAIGAFLLPILSGGSNILAMWVSQKLNNSVATNDKGEQDKDAAKMAQSMNTMLFVMPLISVWIGFTMPAAVTVYWIAQSVFSLIIDSWLTVRYRKIYAAEDEVRREKAAKLAAEEAERERLRAARRAANPDGITENTSKKKQERKEREEREAAQREFAARKAGIDPDAPKAVDPEKCPSGIPDRPYCRGRAYDPNRYKRNASDSDAAE</sequence>
<reference evidence="13" key="1">
    <citation type="submission" date="2020-10" db="EMBL/GenBank/DDBJ databases">
        <authorList>
            <person name="Gilroy R."/>
        </authorList>
    </citation>
    <scope>NUCLEOTIDE SEQUENCE</scope>
    <source>
        <strain evidence="13">ChiBcec15-4380</strain>
    </source>
</reference>
<feature type="compositionally biased region" description="Basic and acidic residues" evidence="10">
    <location>
        <begin position="389"/>
        <end position="401"/>
    </location>
</feature>
<evidence type="ECO:0000256" key="2">
    <source>
        <dbReference type="ARBA" id="ARBA00022448"/>
    </source>
</evidence>
<evidence type="ECO:0000256" key="3">
    <source>
        <dbReference type="ARBA" id="ARBA00022475"/>
    </source>
</evidence>
<dbReference type="Pfam" id="PF02096">
    <property type="entry name" value="60KD_IMP"/>
    <property type="match status" value="1"/>
</dbReference>
<dbReference type="Proteomes" id="UP000824239">
    <property type="component" value="Unassembled WGS sequence"/>
</dbReference>
<evidence type="ECO:0000259" key="12">
    <source>
        <dbReference type="Pfam" id="PF02096"/>
    </source>
</evidence>
<evidence type="ECO:0000256" key="10">
    <source>
        <dbReference type="SAM" id="MobiDB-lite"/>
    </source>
</evidence>
<dbReference type="GO" id="GO:0051205">
    <property type="term" value="P:protein insertion into membrane"/>
    <property type="evidence" value="ECO:0007669"/>
    <property type="project" value="TreeGrafter"/>
</dbReference>
<feature type="domain" description="Membrane insertase YidC/Oxa/ALB C-terminal" evidence="12">
    <location>
        <begin position="25"/>
        <end position="287"/>
    </location>
</feature>
<dbReference type="GO" id="GO:0005886">
    <property type="term" value="C:plasma membrane"/>
    <property type="evidence" value="ECO:0007669"/>
    <property type="project" value="UniProtKB-SubCell"/>
</dbReference>
<evidence type="ECO:0000256" key="9">
    <source>
        <dbReference type="RuleBase" id="RU003945"/>
    </source>
</evidence>
<protein>
    <submittedName>
        <fullName evidence="13">YidC/Oxa1 family membrane protein insertase</fullName>
    </submittedName>
</protein>
<dbReference type="CDD" id="cd20070">
    <property type="entry name" value="5TM_YidC_Alb3"/>
    <property type="match status" value="1"/>
</dbReference>
<keyword evidence="6 11" id="KW-1133">Transmembrane helix</keyword>
<dbReference type="GO" id="GO:0015031">
    <property type="term" value="P:protein transport"/>
    <property type="evidence" value="ECO:0007669"/>
    <property type="project" value="UniProtKB-KW"/>
</dbReference>
<evidence type="ECO:0000256" key="11">
    <source>
        <dbReference type="SAM" id="Phobius"/>
    </source>
</evidence>
<comment type="subcellular location">
    <subcellularLocation>
        <location evidence="1">Cell membrane</location>
        <topology evidence="1">Multi-pass membrane protein</topology>
    </subcellularLocation>
    <subcellularLocation>
        <location evidence="9">Membrane</location>
        <topology evidence="9">Multi-pass membrane protein</topology>
    </subcellularLocation>
</comment>
<keyword evidence="5" id="KW-0653">Protein transport</keyword>
<dbReference type="PANTHER" id="PTHR12428">
    <property type="entry name" value="OXA1"/>
    <property type="match status" value="1"/>
</dbReference>
<evidence type="ECO:0000256" key="6">
    <source>
        <dbReference type="ARBA" id="ARBA00022989"/>
    </source>
</evidence>
<dbReference type="InterPro" id="IPR047196">
    <property type="entry name" value="YidC_ALB_C"/>
</dbReference>
<reference evidence="13" key="2">
    <citation type="journal article" date="2021" name="PeerJ">
        <title>Extensive microbial diversity within the chicken gut microbiome revealed by metagenomics and culture.</title>
        <authorList>
            <person name="Gilroy R."/>
            <person name="Ravi A."/>
            <person name="Getino M."/>
            <person name="Pursley I."/>
            <person name="Horton D.L."/>
            <person name="Alikhan N.F."/>
            <person name="Baker D."/>
            <person name="Gharbi K."/>
            <person name="Hall N."/>
            <person name="Watson M."/>
            <person name="Adriaenssens E.M."/>
            <person name="Foster-Nyarko E."/>
            <person name="Jarju S."/>
            <person name="Secka A."/>
            <person name="Antonio M."/>
            <person name="Oren A."/>
            <person name="Chaudhuri R.R."/>
            <person name="La Ragione R."/>
            <person name="Hildebrand F."/>
            <person name="Pallen M.J."/>
        </authorList>
    </citation>
    <scope>NUCLEOTIDE SEQUENCE</scope>
    <source>
        <strain evidence="13">ChiBcec15-4380</strain>
    </source>
</reference>
<comment type="caution">
    <text evidence="13">The sequence shown here is derived from an EMBL/GenBank/DDBJ whole genome shotgun (WGS) entry which is preliminary data.</text>
</comment>
<feature type="transmembrane region" description="Helical" evidence="11">
    <location>
        <begin position="199"/>
        <end position="221"/>
    </location>
</feature>
<keyword evidence="4 9" id="KW-0812">Transmembrane</keyword>
<organism evidence="13 14">
    <name type="scientific">Candidatus Avoscillospira avicola</name>
    <dbReference type="NCBI Taxonomy" id="2840706"/>
    <lineage>
        <taxon>Bacteria</taxon>
        <taxon>Bacillati</taxon>
        <taxon>Bacillota</taxon>
        <taxon>Clostridia</taxon>
        <taxon>Eubacteriales</taxon>
        <taxon>Oscillospiraceae</taxon>
        <taxon>Oscillospiraceae incertae sedis</taxon>
        <taxon>Candidatus Avoscillospira</taxon>
    </lineage>
</organism>
<evidence type="ECO:0000256" key="5">
    <source>
        <dbReference type="ARBA" id="ARBA00022927"/>
    </source>
</evidence>
<keyword evidence="2" id="KW-0813">Transport</keyword>
<dbReference type="InterPro" id="IPR001708">
    <property type="entry name" value="YidC/ALB3/OXA1/COX18"/>
</dbReference>
<comment type="similarity">
    <text evidence="9">Belongs to the OXA1/ALB3/YidC family.</text>
</comment>
<dbReference type="PANTHER" id="PTHR12428:SF65">
    <property type="entry name" value="CYTOCHROME C OXIDASE ASSEMBLY PROTEIN COX18, MITOCHONDRIAL"/>
    <property type="match status" value="1"/>
</dbReference>
<accession>A0A9D1IWF4</accession>
<evidence type="ECO:0000256" key="7">
    <source>
        <dbReference type="ARBA" id="ARBA00023136"/>
    </source>
</evidence>
<dbReference type="InterPro" id="IPR028055">
    <property type="entry name" value="YidC/Oxa/ALB_C"/>
</dbReference>
<feature type="transmembrane region" description="Helical" evidence="11">
    <location>
        <begin position="93"/>
        <end position="111"/>
    </location>
</feature>
<evidence type="ECO:0000313" key="13">
    <source>
        <dbReference type="EMBL" id="HIR50363.1"/>
    </source>
</evidence>
<gene>
    <name evidence="13" type="ORF">IAA53_03625</name>
</gene>
<dbReference type="AlphaFoldDB" id="A0A9D1IWF4"/>
<dbReference type="NCBIfam" id="TIGR03592">
    <property type="entry name" value="yidC_oxa1_cterm"/>
    <property type="match status" value="1"/>
</dbReference>
<proteinExistence type="inferred from homology"/>
<evidence type="ECO:0000313" key="14">
    <source>
        <dbReference type="Proteomes" id="UP000824239"/>
    </source>
</evidence>
<keyword evidence="3" id="KW-1003">Cell membrane</keyword>
<evidence type="ECO:0000256" key="1">
    <source>
        <dbReference type="ARBA" id="ARBA00004651"/>
    </source>
</evidence>
<feature type="transmembrane region" description="Helical" evidence="11">
    <location>
        <begin position="252"/>
        <end position="276"/>
    </location>
</feature>
<feature type="compositionally biased region" description="Basic and acidic residues" evidence="10">
    <location>
        <begin position="336"/>
        <end position="375"/>
    </location>
</feature>
<evidence type="ECO:0000256" key="8">
    <source>
        <dbReference type="ARBA" id="ARBA00023186"/>
    </source>
</evidence>
<dbReference type="EMBL" id="DVHE01000025">
    <property type="protein sequence ID" value="HIR50363.1"/>
    <property type="molecule type" value="Genomic_DNA"/>
</dbReference>
<evidence type="ECO:0000256" key="4">
    <source>
        <dbReference type="ARBA" id="ARBA00022692"/>
    </source>
</evidence>
<keyword evidence="8" id="KW-0143">Chaperone</keyword>
<dbReference type="GO" id="GO:0032977">
    <property type="term" value="F:membrane insertase activity"/>
    <property type="evidence" value="ECO:0007669"/>
    <property type="project" value="InterPro"/>
</dbReference>
<name>A0A9D1IWF4_9FIRM</name>
<feature type="region of interest" description="Disordered" evidence="10">
    <location>
        <begin position="320"/>
        <end position="407"/>
    </location>
</feature>
<feature type="transmembrane region" description="Helical" evidence="11">
    <location>
        <begin position="25"/>
        <end position="45"/>
    </location>
</feature>
<keyword evidence="7 11" id="KW-0472">Membrane</keyword>